<dbReference type="GO" id="GO:0005886">
    <property type="term" value="C:plasma membrane"/>
    <property type="evidence" value="ECO:0007669"/>
    <property type="project" value="UniProtKB-SubCell"/>
</dbReference>
<dbReference type="EC" id="2.7.13.3" evidence="3"/>
<dbReference type="PROSITE" id="PS50109">
    <property type="entry name" value="HIS_KIN"/>
    <property type="match status" value="1"/>
</dbReference>
<evidence type="ECO:0000256" key="3">
    <source>
        <dbReference type="ARBA" id="ARBA00012438"/>
    </source>
</evidence>
<dbReference type="CDD" id="cd06225">
    <property type="entry name" value="HAMP"/>
    <property type="match status" value="1"/>
</dbReference>
<dbReference type="AlphaFoldDB" id="A0AAP4EZH9"/>
<dbReference type="InterPro" id="IPR003661">
    <property type="entry name" value="HisK_dim/P_dom"/>
</dbReference>
<dbReference type="InterPro" id="IPR050398">
    <property type="entry name" value="HssS/ArlS-like"/>
</dbReference>
<keyword evidence="6" id="KW-0808">Transferase</keyword>
<dbReference type="SUPFAM" id="SSF47384">
    <property type="entry name" value="Homodimeric domain of signal transducing histidine kinase"/>
    <property type="match status" value="1"/>
</dbReference>
<evidence type="ECO:0000256" key="6">
    <source>
        <dbReference type="ARBA" id="ARBA00022679"/>
    </source>
</evidence>
<dbReference type="GO" id="GO:0000155">
    <property type="term" value="F:phosphorelay sensor kinase activity"/>
    <property type="evidence" value="ECO:0007669"/>
    <property type="project" value="InterPro"/>
</dbReference>
<dbReference type="FunFam" id="3.30.565.10:FF:000006">
    <property type="entry name" value="Sensor histidine kinase WalK"/>
    <property type="match status" value="1"/>
</dbReference>
<dbReference type="Gene3D" id="3.30.565.10">
    <property type="entry name" value="Histidine kinase-like ATPase, C-terminal domain"/>
    <property type="match status" value="1"/>
</dbReference>
<dbReference type="SMART" id="SM00388">
    <property type="entry name" value="HisKA"/>
    <property type="match status" value="1"/>
</dbReference>
<keyword evidence="12" id="KW-0902">Two-component regulatory system</keyword>
<comment type="subcellular location">
    <subcellularLocation>
        <location evidence="2">Cell membrane</location>
        <topology evidence="2">Multi-pass membrane protein</topology>
    </subcellularLocation>
</comment>
<evidence type="ECO:0000313" key="18">
    <source>
        <dbReference type="Proteomes" id="UP001300383"/>
    </source>
</evidence>
<dbReference type="SUPFAM" id="SSF158472">
    <property type="entry name" value="HAMP domain-like"/>
    <property type="match status" value="1"/>
</dbReference>
<keyword evidence="7 14" id="KW-0812">Transmembrane</keyword>
<dbReference type="SUPFAM" id="SSF55874">
    <property type="entry name" value="ATPase domain of HSP90 chaperone/DNA topoisomerase II/histidine kinase"/>
    <property type="match status" value="1"/>
</dbReference>
<evidence type="ECO:0000256" key="11">
    <source>
        <dbReference type="ARBA" id="ARBA00022989"/>
    </source>
</evidence>
<protein>
    <recommendedName>
        <fullName evidence="3">histidine kinase</fullName>
        <ecNumber evidence="3">2.7.13.3</ecNumber>
    </recommendedName>
</protein>
<name>A0AAP4EZH9_9FIRM</name>
<proteinExistence type="predicted"/>
<keyword evidence="8" id="KW-0547">Nucleotide-binding</keyword>
<reference evidence="17 18" key="1">
    <citation type="submission" date="2023-05" db="EMBL/GenBank/DDBJ databases">
        <title>[ruminococcus] sp. nov., isolated from a pig farm feces dump.</title>
        <authorList>
            <person name="Chang Y.-H."/>
        </authorList>
    </citation>
    <scope>NUCLEOTIDE SEQUENCE [LARGE SCALE GENOMIC DNA]</scope>
    <source>
        <strain evidence="17 18">YH-rum2234</strain>
    </source>
</reference>
<dbReference type="EMBL" id="JASGBQ010000024">
    <property type="protein sequence ID" value="MDI9243086.1"/>
    <property type="molecule type" value="Genomic_DNA"/>
</dbReference>
<evidence type="ECO:0000256" key="7">
    <source>
        <dbReference type="ARBA" id="ARBA00022692"/>
    </source>
</evidence>
<evidence type="ECO:0000256" key="13">
    <source>
        <dbReference type="ARBA" id="ARBA00023136"/>
    </source>
</evidence>
<feature type="domain" description="Histidine kinase" evidence="15">
    <location>
        <begin position="249"/>
        <end position="466"/>
    </location>
</feature>
<dbReference type="InterPro" id="IPR003660">
    <property type="entry name" value="HAMP_dom"/>
</dbReference>
<feature type="transmembrane region" description="Helical" evidence="14">
    <location>
        <begin position="6"/>
        <end position="27"/>
    </location>
</feature>
<dbReference type="InterPro" id="IPR036097">
    <property type="entry name" value="HisK_dim/P_sf"/>
</dbReference>
<evidence type="ECO:0000256" key="2">
    <source>
        <dbReference type="ARBA" id="ARBA00004651"/>
    </source>
</evidence>
<evidence type="ECO:0000256" key="8">
    <source>
        <dbReference type="ARBA" id="ARBA00022741"/>
    </source>
</evidence>
<dbReference type="RefSeq" id="WP_283231509.1">
    <property type="nucleotide sequence ID" value="NZ_JASGBQ010000024.1"/>
</dbReference>
<keyword evidence="5" id="KW-0597">Phosphoprotein</keyword>
<organism evidence="17 18">
    <name type="scientific">Fusibacillus kribbianus</name>
    <dbReference type="NCBI Taxonomy" id="3044208"/>
    <lineage>
        <taxon>Bacteria</taxon>
        <taxon>Bacillati</taxon>
        <taxon>Bacillota</taxon>
        <taxon>Clostridia</taxon>
        <taxon>Lachnospirales</taxon>
        <taxon>Lachnospiraceae</taxon>
        <taxon>Fusibacillus</taxon>
    </lineage>
</organism>
<dbReference type="Pfam" id="PF00512">
    <property type="entry name" value="HisKA"/>
    <property type="match status" value="1"/>
</dbReference>
<evidence type="ECO:0000256" key="1">
    <source>
        <dbReference type="ARBA" id="ARBA00000085"/>
    </source>
</evidence>
<dbReference type="CDD" id="cd00082">
    <property type="entry name" value="HisKA"/>
    <property type="match status" value="1"/>
</dbReference>
<dbReference type="PANTHER" id="PTHR45528:SF1">
    <property type="entry name" value="SENSOR HISTIDINE KINASE CPXA"/>
    <property type="match status" value="1"/>
</dbReference>
<keyword evidence="13 14" id="KW-0472">Membrane</keyword>
<sequence>MRVSLYVKVLFGYLVFGVLGFITIAFFSSNMTLRYLESDRADQLYNEASVIASTCRQQYSGSVIDIESLSPQLASIASHFDADIWIVEQQGKIVYRSDNEPTDTVIEEFDPSEQGRGRYVIGHYYHMFENSVLTVTAPISANFNTYGYVVVHQSLDGIYSVRDQILNIIYTTFLIIFLLSLIILWIFRTYIFHPIREITAAANEYAAGNLKYELTLHSEDEIGYLADTLKFMAHELSNKEEDQRKFISNVSHDFRSPLTSIKGYLEAMIDGTIPPELHEKYMKLVISETERLTKLTASTLALQTLDSKGNMLDMTTFDINQIIRNTVATFEGICKPKKLTFDLLFGERAFYVQADMGKIQQVLYNLIDNAIKFSKPASTIWIETYERHEKIFVSVKDSGIGIPKESQKKIWNRFYKSDSSRGRDKTGTGLGLSITKEIIAAHNENIDVISTEGIGTEFIFTLQKAPTHRS</sequence>
<dbReference type="Gene3D" id="6.10.340.10">
    <property type="match status" value="1"/>
</dbReference>
<dbReference type="InterPro" id="IPR005467">
    <property type="entry name" value="His_kinase_dom"/>
</dbReference>
<dbReference type="CDD" id="cd00075">
    <property type="entry name" value="HATPase"/>
    <property type="match status" value="1"/>
</dbReference>
<accession>A0AAP4EZH9</accession>
<dbReference type="Proteomes" id="UP001300383">
    <property type="component" value="Unassembled WGS sequence"/>
</dbReference>
<dbReference type="PRINTS" id="PR00344">
    <property type="entry name" value="BCTRLSENSOR"/>
</dbReference>
<dbReference type="InterPro" id="IPR003594">
    <property type="entry name" value="HATPase_dom"/>
</dbReference>
<dbReference type="PANTHER" id="PTHR45528">
    <property type="entry name" value="SENSOR HISTIDINE KINASE CPXA"/>
    <property type="match status" value="1"/>
</dbReference>
<dbReference type="Gene3D" id="1.10.287.130">
    <property type="match status" value="1"/>
</dbReference>
<keyword evidence="10 17" id="KW-0067">ATP-binding</keyword>
<dbReference type="SMART" id="SM00304">
    <property type="entry name" value="HAMP"/>
    <property type="match status" value="1"/>
</dbReference>
<gene>
    <name evidence="17" type="ORF">QJ036_11480</name>
</gene>
<evidence type="ECO:0000259" key="15">
    <source>
        <dbReference type="PROSITE" id="PS50109"/>
    </source>
</evidence>
<comment type="catalytic activity">
    <reaction evidence="1">
        <text>ATP + protein L-histidine = ADP + protein N-phospho-L-histidine.</text>
        <dbReference type="EC" id="2.7.13.3"/>
    </reaction>
</comment>
<evidence type="ECO:0000256" key="4">
    <source>
        <dbReference type="ARBA" id="ARBA00022475"/>
    </source>
</evidence>
<feature type="domain" description="HAMP" evidence="16">
    <location>
        <begin position="189"/>
        <end position="241"/>
    </location>
</feature>
<comment type="caution">
    <text evidence="17">The sequence shown here is derived from an EMBL/GenBank/DDBJ whole genome shotgun (WGS) entry which is preliminary data.</text>
</comment>
<keyword evidence="9" id="KW-0418">Kinase</keyword>
<dbReference type="SUPFAM" id="SSF103190">
    <property type="entry name" value="Sensory domain-like"/>
    <property type="match status" value="1"/>
</dbReference>
<evidence type="ECO:0000256" key="14">
    <source>
        <dbReference type="SAM" id="Phobius"/>
    </source>
</evidence>
<dbReference type="InterPro" id="IPR004358">
    <property type="entry name" value="Sig_transdc_His_kin-like_C"/>
</dbReference>
<dbReference type="GO" id="GO:0005524">
    <property type="term" value="F:ATP binding"/>
    <property type="evidence" value="ECO:0007669"/>
    <property type="project" value="UniProtKB-KW"/>
</dbReference>
<dbReference type="Pfam" id="PF02518">
    <property type="entry name" value="HATPase_c"/>
    <property type="match status" value="1"/>
</dbReference>
<dbReference type="SMART" id="SM00387">
    <property type="entry name" value="HATPase_c"/>
    <property type="match status" value="1"/>
</dbReference>
<evidence type="ECO:0000259" key="16">
    <source>
        <dbReference type="PROSITE" id="PS50885"/>
    </source>
</evidence>
<keyword evidence="11 14" id="KW-1133">Transmembrane helix</keyword>
<evidence type="ECO:0000256" key="9">
    <source>
        <dbReference type="ARBA" id="ARBA00022777"/>
    </source>
</evidence>
<dbReference type="InterPro" id="IPR036890">
    <property type="entry name" value="HATPase_C_sf"/>
</dbReference>
<evidence type="ECO:0000313" key="17">
    <source>
        <dbReference type="EMBL" id="MDI9243086.1"/>
    </source>
</evidence>
<dbReference type="Pfam" id="PF00672">
    <property type="entry name" value="HAMP"/>
    <property type="match status" value="1"/>
</dbReference>
<feature type="transmembrane region" description="Helical" evidence="14">
    <location>
        <begin position="168"/>
        <end position="187"/>
    </location>
</feature>
<dbReference type="PROSITE" id="PS50885">
    <property type="entry name" value="HAMP"/>
    <property type="match status" value="1"/>
</dbReference>
<keyword evidence="4" id="KW-1003">Cell membrane</keyword>
<dbReference type="InterPro" id="IPR029151">
    <property type="entry name" value="Sensor-like_sf"/>
</dbReference>
<keyword evidence="18" id="KW-1185">Reference proteome</keyword>
<evidence type="ECO:0000256" key="10">
    <source>
        <dbReference type="ARBA" id="ARBA00022840"/>
    </source>
</evidence>
<evidence type="ECO:0000256" key="5">
    <source>
        <dbReference type="ARBA" id="ARBA00022553"/>
    </source>
</evidence>
<evidence type="ECO:0000256" key="12">
    <source>
        <dbReference type="ARBA" id="ARBA00023012"/>
    </source>
</evidence>